<name>A0A4R5KWM6_9BACL</name>
<dbReference type="AlphaFoldDB" id="A0A4R5KWM6"/>
<keyword evidence="1" id="KW-0732">Signal</keyword>
<proteinExistence type="predicted"/>
<sequence>MRKQMMLLLVVMFALLSGLTACTKTNKGASGPAVLQGQSEHWKVVLEYTPQGNSLEETVTVQTSITEQTISEMTATINHKNQKPVSYQMIEPEMFKGGQPIKFPDKSAVADWKDTEQVEIEWKTGDRRYKEYISVANAAAAPAK</sequence>
<keyword evidence="3" id="KW-1185">Reference proteome</keyword>
<reference evidence="2 3" key="1">
    <citation type="submission" date="2019-03" db="EMBL/GenBank/DDBJ databases">
        <title>This is whole genome sequence of Paenibacillus sp MS74 strain.</title>
        <authorList>
            <person name="Trinh H.N."/>
        </authorList>
    </citation>
    <scope>NUCLEOTIDE SEQUENCE [LARGE SCALE GENOMIC DNA]</scope>
    <source>
        <strain evidence="2 3">MS74</strain>
    </source>
</reference>
<dbReference type="Proteomes" id="UP000295636">
    <property type="component" value="Unassembled WGS sequence"/>
</dbReference>
<protein>
    <recommendedName>
        <fullName evidence="4">Lipoprotein</fullName>
    </recommendedName>
</protein>
<dbReference type="PROSITE" id="PS51257">
    <property type="entry name" value="PROKAR_LIPOPROTEIN"/>
    <property type="match status" value="1"/>
</dbReference>
<feature type="signal peptide" evidence="1">
    <location>
        <begin position="1"/>
        <end position="23"/>
    </location>
</feature>
<dbReference type="EMBL" id="SMRT01000001">
    <property type="protein sequence ID" value="TDG00414.1"/>
    <property type="molecule type" value="Genomic_DNA"/>
</dbReference>
<evidence type="ECO:0008006" key="4">
    <source>
        <dbReference type="Google" id="ProtNLM"/>
    </source>
</evidence>
<comment type="caution">
    <text evidence="2">The sequence shown here is derived from an EMBL/GenBank/DDBJ whole genome shotgun (WGS) entry which is preliminary data.</text>
</comment>
<organism evidence="2 3">
    <name type="scientific">Paenibacillus piri</name>
    <dbReference type="NCBI Taxonomy" id="2547395"/>
    <lineage>
        <taxon>Bacteria</taxon>
        <taxon>Bacillati</taxon>
        <taxon>Bacillota</taxon>
        <taxon>Bacilli</taxon>
        <taxon>Bacillales</taxon>
        <taxon>Paenibacillaceae</taxon>
        <taxon>Paenibacillus</taxon>
    </lineage>
</organism>
<evidence type="ECO:0000313" key="3">
    <source>
        <dbReference type="Proteomes" id="UP000295636"/>
    </source>
</evidence>
<accession>A0A4R5KWM6</accession>
<gene>
    <name evidence="2" type="ORF">E1757_01905</name>
</gene>
<evidence type="ECO:0000256" key="1">
    <source>
        <dbReference type="SAM" id="SignalP"/>
    </source>
</evidence>
<feature type="chain" id="PRO_5038445047" description="Lipoprotein" evidence="1">
    <location>
        <begin position="24"/>
        <end position="144"/>
    </location>
</feature>
<dbReference type="OrthoDB" id="2614249at2"/>
<evidence type="ECO:0000313" key="2">
    <source>
        <dbReference type="EMBL" id="TDG00414.1"/>
    </source>
</evidence>
<dbReference type="RefSeq" id="WP_133225123.1">
    <property type="nucleotide sequence ID" value="NZ_SMRT01000001.1"/>
</dbReference>